<dbReference type="EMBL" id="JASPKY010000025">
    <property type="protein sequence ID" value="KAK9751817.1"/>
    <property type="molecule type" value="Genomic_DNA"/>
</dbReference>
<feature type="region of interest" description="Disordered" evidence="1">
    <location>
        <begin position="56"/>
        <end position="89"/>
    </location>
</feature>
<organism evidence="2 3">
    <name type="scientific">Popillia japonica</name>
    <name type="common">Japanese beetle</name>
    <dbReference type="NCBI Taxonomy" id="7064"/>
    <lineage>
        <taxon>Eukaryota</taxon>
        <taxon>Metazoa</taxon>
        <taxon>Ecdysozoa</taxon>
        <taxon>Arthropoda</taxon>
        <taxon>Hexapoda</taxon>
        <taxon>Insecta</taxon>
        <taxon>Pterygota</taxon>
        <taxon>Neoptera</taxon>
        <taxon>Endopterygota</taxon>
        <taxon>Coleoptera</taxon>
        <taxon>Polyphaga</taxon>
        <taxon>Scarabaeiformia</taxon>
        <taxon>Scarabaeidae</taxon>
        <taxon>Rutelinae</taxon>
        <taxon>Popillia</taxon>
    </lineage>
</organism>
<keyword evidence="3" id="KW-1185">Reference proteome</keyword>
<proteinExistence type="predicted"/>
<accession>A0AAW1MXF3</accession>
<dbReference type="Proteomes" id="UP001458880">
    <property type="component" value="Unassembled WGS sequence"/>
</dbReference>
<dbReference type="AlphaFoldDB" id="A0AAW1MXF3"/>
<feature type="compositionally biased region" description="Basic and acidic residues" evidence="1">
    <location>
        <begin position="65"/>
        <end position="89"/>
    </location>
</feature>
<comment type="caution">
    <text evidence="2">The sequence shown here is derived from an EMBL/GenBank/DDBJ whole genome shotgun (WGS) entry which is preliminary data.</text>
</comment>
<protein>
    <submittedName>
        <fullName evidence="2">Uncharacterized protein</fullName>
    </submittedName>
</protein>
<reference evidence="2 3" key="1">
    <citation type="journal article" date="2024" name="BMC Genomics">
        <title>De novo assembly and annotation of Popillia japonica's genome with initial clues to its potential as an invasive pest.</title>
        <authorList>
            <person name="Cucini C."/>
            <person name="Boschi S."/>
            <person name="Funari R."/>
            <person name="Cardaioli E."/>
            <person name="Iannotti N."/>
            <person name="Marturano G."/>
            <person name="Paoli F."/>
            <person name="Bruttini M."/>
            <person name="Carapelli A."/>
            <person name="Frati F."/>
            <person name="Nardi F."/>
        </authorList>
    </citation>
    <scope>NUCLEOTIDE SEQUENCE [LARGE SCALE GENOMIC DNA]</scope>
    <source>
        <strain evidence="2">DMR45628</strain>
    </source>
</reference>
<evidence type="ECO:0000313" key="3">
    <source>
        <dbReference type="Proteomes" id="UP001458880"/>
    </source>
</evidence>
<evidence type="ECO:0000313" key="2">
    <source>
        <dbReference type="EMBL" id="KAK9751817.1"/>
    </source>
</evidence>
<evidence type="ECO:0000256" key="1">
    <source>
        <dbReference type="SAM" id="MobiDB-lite"/>
    </source>
</evidence>
<sequence length="89" mass="10342">MDDEELTRLAAQELLRDAKKFMAQRNAEFRATQLKTPMKPNKVFLSNTIRNVVSYNKTRKGGAPRQDDIAKANVENKLRDKKEEAKRKH</sequence>
<name>A0AAW1MXF3_POPJA</name>
<gene>
    <name evidence="2" type="ORF">QE152_g4705</name>
</gene>